<name>A0A6J5F7X7_9BURK</name>
<dbReference type="Pfam" id="PF12951">
    <property type="entry name" value="PATR"/>
    <property type="match status" value="5"/>
</dbReference>
<keyword evidence="1" id="KW-0732">Signal</keyword>
<dbReference type="NCBIfam" id="TIGR01414">
    <property type="entry name" value="autotrans_barl"/>
    <property type="match status" value="1"/>
</dbReference>
<dbReference type="CDD" id="cd01344">
    <property type="entry name" value="PL2_Passenger_AT"/>
    <property type="match status" value="1"/>
</dbReference>
<sequence length="1191" mass="119074">MISRITNRRTLLRERCSVMKPSAGWLAALAYIATIPSLSFANCTTVNNSTTCDTSVPSPWSRTIGAGPGTASGSTVTVGANARVAMGDATAIALSDNATIVVQSGAQVTNSARVNDGTYGTGANTIEFRNNSTLTVEQGAAVISGGTESIAEAVNPLGTGNAIVNNGTIQGVNSAAIWFENTTGSNTVINNATGLIEAPGSVMGASGNGAVDFTNRGRVIGSLDFAGGNDALRLYTGSSVSGSIDGGGGNNILTLNGAGTGMLANVTNFQTLQKQDSGIWTIGDSIRTMGVSSAEVRQGTLVLTGDNSEYTGTMLVDQEGILQGTSRSLPQAITDNGSVKFAQASDGSYAGVVSGTGSVEKDGTGKLVLLGGNTYTGGTVLTQGVLSVSADSALGGKTGGVTFNGGTLQLGSSFDLASTRALLVAAGGGTIDTQGFQSTIAQDLRGTGALFKTGAGTLTIGGSLVGSLTAEVQQGTLVLNGRSAQHTGSVTVDAHAALQASSHSLPWTVTNNGLMQFQQDADGTYGGLISGTGVVEKGGLGTLTLSPGSATGNTYTGGTMLKQGVLSVAADNALGGAAGGVTFDGGTLQLGNSFNPAGTRAISIAAGGGTIDTQAFVSAITQNITGTGALTKVGAGTLVLNGVNSWLGGTTVSAGALGIGDASATTASITAGASVAAGATLGGYGTVNGDVTNKGTVAVADALVQFAGGAHGNFTINGTLTNANLVQIGGGQNAGNSLVVNRYIGNDGVIALNTVLAGDSAASDKLVVNGGRATGATTLKVRNVGGQGALVASNGIEVVAATNGATTDAGAFSLAGGTVKAGAYEYYLAKGGVTPGTSENFYLRNTVLADPNGGGTTAAPGTPALPVTDSAPVTLFRPEVALYAELPSVARQLGMMQIDSFHLRQGEQSLLGETGPLPAAWGRVWGGHSTLSQDGDVVPRFSGSMTGTQIGQDLYASTTPSGHRNHYGLLLGFGRATGDVRGYAVGVPDTEVGHLGVSAYSVGGYWTHIGPGGWYSDAVVLGSALEIDSSSRDGISSTTHGKAVTGSVEGGVPFAVGRSLTLEPQAQFIWQHQTIRDLNDGISNVTFSNGNTMVGRLGVRLAGVYEAVHVFWQPYLRFSLLRSFGGSDKATFGGVTPISTSVGQTTGQVDAGMVAKLTKHGSAFATVSVSTNLGSEHQRIVTGNVGARWAW</sequence>
<evidence type="ECO:0000313" key="3">
    <source>
        <dbReference type="EMBL" id="CAB3774604.1"/>
    </source>
</evidence>
<keyword evidence="4" id="KW-1185">Reference proteome</keyword>
<dbReference type="Pfam" id="PF18883">
    <property type="entry name" value="AC_1"/>
    <property type="match status" value="1"/>
</dbReference>
<dbReference type="Gene3D" id="2.160.20.20">
    <property type="match status" value="2"/>
</dbReference>
<evidence type="ECO:0000259" key="2">
    <source>
        <dbReference type="PROSITE" id="PS51208"/>
    </source>
</evidence>
<protein>
    <recommendedName>
        <fullName evidence="2">Autotransporter domain-containing protein</fullName>
    </recommendedName>
</protein>
<dbReference type="NCBIfam" id="TIGR02601">
    <property type="entry name" value="autotrns_rpt"/>
    <property type="match status" value="2"/>
</dbReference>
<evidence type="ECO:0000313" key="4">
    <source>
        <dbReference type="Proteomes" id="UP000494363"/>
    </source>
</evidence>
<dbReference type="InterPro" id="IPR013425">
    <property type="entry name" value="Autotrns_rpt"/>
</dbReference>
<dbReference type="InterPro" id="IPR006315">
    <property type="entry name" value="OM_autotransptr_brl_dom"/>
</dbReference>
<dbReference type="SUPFAM" id="SSF103515">
    <property type="entry name" value="Autotransporter"/>
    <property type="match status" value="1"/>
</dbReference>
<dbReference type="PROSITE" id="PS51208">
    <property type="entry name" value="AUTOTRANSPORTER"/>
    <property type="match status" value="1"/>
</dbReference>
<dbReference type="InterPro" id="IPR012332">
    <property type="entry name" value="Autotransporter_pectin_lyase_C"/>
</dbReference>
<accession>A0A6J5F7X7</accession>
<dbReference type="PANTHER" id="PTHR35037:SF3">
    <property type="entry name" value="C-TERMINAL REGION OF AIDA-LIKE PROTEIN"/>
    <property type="match status" value="1"/>
</dbReference>
<dbReference type="SMART" id="SM00869">
    <property type="entry name" value="Autotransporter"/>
    <property type="match status" value="1"/>
</dbReference>
<dbReference type="Proteomes" id="UP000494363">
    <property type="component" value="Unassembled WGS sequence"/>
</dbReference>
<reference evidence="3 4" key="1">
    <citation type="submission" date="2020-04" db="EMBL/GenBank/DDBJ databases">
        <authorList>
            <person name="De Canck E."/>
        </authorList>
    </citation>
    <scope>NUCLEOTIDE SEQUENCE [LARGE SCALE GENOMIC DNA]</scope>
    <source>
        <strain evidence="3 4">LMG 29542</strain>
    </source>
</reference>
<dbReference type="InterPro" id="IPR011050">
    <property type="entry name" value="Pectin_lyase_fold/virulence"/>
</dbReference>
<dbReference type="Gene3D" id="2.40.128.130">
    <property type="entry name" value="Autotransporter beta-domain"/>
    <property type="match status" value="1"/>
</dbReference>
<dbReference type="EMBL" id="CADIKH010000138">
    <property type="protein sequence ID" value="CAB3774604.1"/>
    <property type="molecule type" value="Genomic_DNA"/>
</dbReference>
<feature type="domain" description="Autotransporter" evidence="2">
    <location>
        <begin position="913"/>
        <end position="1191"/>
    </location>
</feature>
<evidence type="ECO:0000256" key="1">
    <source>
        <dbReference type="ARBA" id="ARBA00022729"/>
    </source>
</evidence>
<dbReference type="InterPro" id="IPR005546">
    <property type="entry name" value="Autotransporte_beta"/>
</dbReference>
<dbReference type="RefSeq" id="WP_246356326.1">
    <property type="nucleotide sequence ID" value="NZ_CADIKH010000138.1"/>
</dbReference>
<proteinExistence type="predicted"/>
<dbReference type="InterPro" id="IPR051551">
    <property type="entry name" value="Autotransporter_adhesion"/>
</dbReference>
<dbReference type="InterPro" id="IPR036709">
    <property type="entry name" value="Autotransporte_beta_dom_sf"/>
</dbReference>
<dbReference type="SUPFAM" id="SSF51126">
    <property type="entry name" value="Pectin lyase-like"/>
    <property type="match status" value="2"/>
</dbReference>
<dbReference type="Pfam" id="PF03797">
    <property type="entry name" value="Autotransporter"/>
    <property type="match status" value="1"/>
</dbReference>
<dbReference type="AlphaFoldDB" id="A0A6J5F7X7"/>
<organism evidence="3 4">
    <name type="scientific">Paraburkholderia humisilvae</name>
    <dbReference type="NCBI Taxonomy" id="627669"/>
    <lineage>
        <taxon>Bacteria</taxon>
        <taxon>Pseudomonadati</taxon>
        <taxon>Pseudomonadota</taxon>
        <taxon>Betaproteobacteria</taxon>
        <taxon>Burkholderiales</taxon>
        <taxon>Burkholderiaceae</taxon>
        <taxon>Paraburkholderia</taxon>
    </lineage>
</organism>
<dbReference type="InterPro" id="IPR043990">
    <property type="entry name" value="AC_1"/>
</dbReference>
<dbReference type="PANTHER" id="PTHR35037">
    <property type="entry name" value="C-TERMINAL REGION OF AIDA-LIKE PROTEIN"/>
    <property type="match status" value="1"/>
</dbReference>
<gene>
    <name evidence="3" type="ORF">LMG29542_07982</name>
</gene>
<dbReference type="GO" id="GO:0019867">
    <property type="term" value="C:outer membrane"/>
    <property type="evidence" value="ECO:0007669"/>
    <property type="project" value="InterPro"/>
</dbReference>